<keyword evidence="4" id="KW-1185">Reference proteome</keyword>
<dbReference type="PANTHER" id="PTHR31672">
    <property type="entry name" value="BNACNNG10540D PROTEIN"/>
    <property type="match status" value="1"/>
</dbReference>
<organism evidence="2 4">
    <name type="scientific">Medicago truncatula</name>
    <name type="common">Barrel medic</name>
    <name type="synonym">Medicago tribuloides</name>
    <dbReference type="NCBI Taxonomy" id="3880"/>
    <lineage>
        <taxon>Eukaryota</taxon>
        <taxon>Viridiplantae</taxon>
        <taxon>Streptophyta</taxon>
        <taxon>Embryophyta</taxon>
        <taxon>Tracheophyta</taxon>
        <taxon>Spermatophyta</taxon>
        <taxon>Magnoliopsida</taxon>
        <taxon>eudicotyledons</taxon>
        <taxon>Gunneridae</taxon>
        <taxon>Pentapetalae</taxon>
        <taxon>rosids</taxon>
        <taxon>fabids</taxon>
        <taxon>Fabales</taxon>
        <taxon>Fabaceae</taxon>
        <taxon>Papilionoideae</taxon>
        <taxon>50 kb inversion clade</taxon>
        <taxon>NPAAA clade</taxon>
        <taxon>Hologalegina</taxon>
        <taxon>IRL clade</taxon>
        <taxon>Trifolieae</taxon>
        <taxon>Medicago</taxon>
    </lineage>
</organism>
<dbReference type="OrthoDB" id="1405100at2759"/>
<protein>
    <submittedName>
        <fullName evidence="2">F-box protein interaction domain protein</fullName>
    </submittedName>
</protein>
<accession>A0A072U985</accession>
<dbReference type="PANTHER" id="PTHR31672:SF13">
    <property type="entry name" value="F-BOX PROTEIN CPR30-LIKE"/>
    <property type="match status" value="1"/>
</dbReference>
<dbReference type="InterPro" id="IPR036047">
    <property type="entry name" value="F-box-like_dom_sf"/>
</dbReference>
<dbReference type="Pfam" id="PF00646">
    <property type="entry name" value="F-box"/>
    <property type="match status" value="1"/>
</dbReference>
<feature type="domain" description="F-box" evidence="1">
    <location>
        <begin position="17"/>
        <end position="63"/>
    </location>
</feature>
<evidence type="ECO:0000313" key="3">
    <source>
        <dbReference type="EnsemblPlants" id="KEH22375"/>
    </source>
</evidence>
<dbReference type="SUPFAM" id="SSF81383">
    <property type="entry name" value="F-box domain"/>
    <property type="match status" value="1"/>
</dbReference>
<proteinExistence type="predicted"/>
<dbReference type="InterPro" id="IPR001810">
    <property type="entry name" value="F-box_dom"/>
</dbReference>
<dbReference type="PROSITE" id="PS50181">
    <property type="entry name" value="FBOX"/>
    <property type="match status" value="1"/>
</dbReference>
<dbReference type="HOGENOM" id="CLU_027176_1_4_1"/>
<dbReference type="KEGG" id="mtr:25499869"/>
<dbReference type="EnsemblPlants" id="KEH22375">
    <property type="protein sequence ID" value="KEH22375"/>
    <property type="gene ID" value="MTR_7g445750"/>
</dbReference>
<dbReference type="Gene3D" id="1.20.1280.50">
    <property type="match status" value="1"/>
</dbReference>
<dbReference type="Proteomes" id="UP000002051">
    <property type="component" value="Unassembled WGS sequence"/>
</dbReference>
<gene>
    <name evidence="3" type="primary">25499869</name>
    <name evidence="2" type="ordered locus">MTR_7g445750</name>
</gene>
<reference evidence="2 4" key="1">
    <citation type="journal article" date="2011" name="Nature">
        <title>The Medicago genome provides insight into the evolution of rhizobial symbioses.</title>
        <authorList>
            <person name="Young N.D."/>
            <person name="Debelle F."/>
            <person name="Oldroyd G.E."/>
            <person name="Geurts R."/>
            <person name="Cannon S.B."/>
            <person name="Udvardi M.K."/>
            <person name="Benedito V.A."/>
            <person name="Mayer K.F."/>
            <person name="Gouzy J."/>
            <person name="Schoof H."/>
            <person name="Van de Peer Y."/>
            <person name="Proost S."/>
            <person name="Cook D.R."/>
            <person name="Meyers B.C."/>
            <person name="Spannagl M."/>
            <person name="Cheung F."/>
            <person name="De Mita S."/>
            <person name="Krishnakumar V."/>
            <person name="Gundlach H."/>
            <person name="Zhou S."/>
            <person name="Mudge J."/>
            <person name="Bharti A.K."/>
            <person name="Murray J.D."/>
            <person name="Naoumkina M.A."/>
            <person name="Rosen B."/>
            <person name="Silverstein K.A."/>
            <person name="Tang H."/>
            <person name="Rombauts S."/>
            <person name="Zhao P.X."/>
            <person name="Zhou P."/>
            <person name="Barbe V."/>
            <person name="Bardou P."/>
            <person name="Bechner M."/>
            <person name="Bellec A."/>
            <person name="Berger A."/>
            <person name="Berges H."/>
            <person name="Bidwell S."/>
            <person name="Bisseling T."/>
            <person name="Choisne N."/>
            <person name="Couloux A."/>
            <person name="Denny R."/>
            <person name="Deshpande S."/>
            <person name="Dai X."/>
            <person name="Doyle J.J."/>
            <person name="Dudez A.M."/>
            <person name="Farmer A.D."/>
            <person name="Fouteau S."/>
            <person name="Franken C."/>
            <person name="Gibelin C."/>
            <person name="Gish J."/>
            <person name="Goldstein S."/>
            <person name="Gonzalez A.J."/>
            <person name="Green P.J."/>
            <person name="Hallab A."/>
            <person name="Hartog M."/>
            <person name="Hua A."/>
            <person name="Humphray S.J."/>
            <person name="Jeong D.H."/>
            <person name="Jing Y."/>
            <person name="Jocker A."/>
            <person name="Kenton S.M."/>
            <person name="Kim D.J."/>
            <person name="Klee K."/>
            <person name="Lai H."/>
            <person name="Lang C."/>
            <person name="Lin S."/>
            <person name="Macmil S.L."/>
            <person name="Magdelenat G."/>
            <person name="Matthews L."/>
            <person name="McCorrison J."/>
            <person name="Monaghan E.L."/>
            <person name="Mun J.H."/>
            <person name="Najar F.Z."/>
            <person name="Nicholson C."/>
            <person name="Noirot C."/>
            <person name="O'Bleness M."/>
            <person name="Paule C.R."/>
            <person name="Poulain J."/>
            <person name="Prion F."/>
            <person name="Qin B."/>
            <person name="Qu C."/>
            <person name="Retzel E.F."/>
            <person name="Riddle C."/>
            <person name="Sallet E."/>
            <person name="Samain S."/>
            <person name="Samson N."/>
            <person name="Sanders I."/>
            <person name="Saurat O."/>
            <person name="Scarpelli C."/>
            <person name="Schiex T."/>
            <person name="Segurens B."/>
            <person name="Severin A.J."/>
            <person name="Sherrier D.J."/>
            <person name="Shi R."/>
            <person name="Sims S."/>
            <person name="Singer S.R."/>
            <person name="Sinharoy S."/>
            <person name="Sterck L."/>
            <person name="Viollet A."/>
            <person name="Wang B.B."/>
            <person name="Wang K."/>
            <person name="Wang M."/>
            <person name="Wang X."/>
            <person name="Warfsmann J."/>
            <person name="Weissenbach J."/>
            <person name="White D.D."/>
            <person name="White J.D."/>
            <person name="Wiley G.B."/>
            <person name="Wincker P."/>
            <person name="Xing Y."/>
            <person name="Yang L."/>
            <person name="Yao Z."/>
            <person name="Ying F."/>
            <person name="Zhai J."/>
            <person name="Zhou L."/>
            <person name="Zuber A."/>
            <person name="Denarie J."/>
            <person name="Dixon R.A."/>
            <person name="May G.D."/>
            <person name="Schwartz D.C."/>
            <person name="Rogers J."/>
            <person name="Quetier F."/>
            <person name="Town C.D."/>
            <person name="Roe B.A."/>
        </authorList>
    </citation>
    <scope>NUCLEOTIDE SEQUENCE [LARGE SCALE GENOMIC DNA]</scope>
    <source>
        <strain evidence="2">A17</strain>
        <strain evidence="3 4">cv. Jemalong A17</strain>
    </source>
</reference>
<dbReference type="InterPro" id="IPR017451">
    <property type="entry name" value="F-box-assoc_interact_dom"/>
</dbReference>
<dbReference type="InterPro" id="IPR050796">
    <property type="entry name" value="SCF_F-box_component"/>
</dbReference>
<dbReference type="AlphaFoldDB" id="A0A072U985"/>
<dbReference type="EMBL" id="CM001223">
    <property type="protein sequence ID" value="KEH22375.1"/>
    <property type="molecule type" value="Genomic_DNA"/>
</dbReference>
<name>A0A072U985_MEDTR</name>
<reference evidence="2 4" key="2">
    <citation type="journal article" date="2014" name="BMC Genomics">
        <title>An improved genome release (version Mt4.0) for the model legume Medicago truncatula.</title>
        <authorList>
            <person name="Tang H."/>
            <person name="Krishnakumar V."/>
            <person name="Bidwell S."/>
            <person name="Rosen B."/>
            <person name="Chan A."/>
            <person name="Zhou S."/>
            <person name="Gentzbittel L."/>
            <person name="Childs K.L."/>
            <person name="Yandell M."/>
            <person name="Gundlach H."/>
            <person name="Mayer K.F."/>
            <person name="Schwartz D.C."/>
            <person name="Town C.D."/>
        </authorList>
    </citation>
    <scope>GENOME REANNOTATION</scope>
    <source>
        <strain evidence="2">A17</strain>
        <strain evidence="3 4">cv. Jemalong A17</strain>
    </source>
</reference>
<sequence>MDTHRIKRRRRHRTNASFSTVFLPDELIAEVLSFLNIKTIVQLKCLSKSWKALISDPTFIEKHLKKSSQKPQLTLYWNQRIKGFNLVPFPVHRLLKNPSITIYSDNFHHLKSKNNCMVVGSCNGFLCTHFHYLTRTPTAVHLKEWLRFLNLATRTRSKKLGVLCHSTPSGADMSIMLSYFKSTFGYDASTRTYKVVTIRRQKNKASWKNVVKVFSLVNNCWRNIESFIVISSIRLDIQYRSHLCALSDGVHLSGTVNWLAMYKLITHVEQFMIVALDLSTEKYKRFLLPSGFNEVPFLEPVLRVLMDCLCFSYDSNKTGFVFWHMKEYGVE</sequence>
<reference evidence="3" key="3">
    <citation type="submission" date="2015-04" db="UniProtKB">
        <authorList>
            <consortium name="EnsemblPlants"/>
        </authorList>
    </citation>
    <scope>IDENTIFICATION</scope>
    <source>
        <strain evidence="3">cv. Jemalong A17</strain>
    </source>
</reference>
<dbReference type="SMART" id="SM00256">
    <property type="entry name" value="FBOX"/>
    <property type="match status" value="1"/>
</dbReference>
<dbReference type="InterPro" id="IPR006527">
    <property type="entry name" value="F-box-assoc_dom_typ1"/>
</dbReference>
<dbReference type="STRING" id="3880.A0A072U985"/>
<dbReference type="Pfam" id="PF07734">
    <property type="entry name" value="FBA_1"/>
    <property type="match status" value="1"/>
</dbReference>
<evidence type="ECO:0000313" key="2">
    <source>
        <dbReference type="EMBL" id="KEH22375.1"/>
    </source>
</evidence>
<evidence type="ECO:0000313" key="4">
    <source>
        <dbReference type="Proteomes" id="UP000002051"/>
    </source>
</evidence>
<dbReference type="NCBIfam" id="TIGR01640">
    <property type="entry name" value="F_box_assoc_1"/>
    <property type="match status" value="1"/>
</dbReference>
<evidence type="ECO:0000259" key="1">
    <source>
        <dbReference type="PROSITE" id="PS50181"/>
    </source>
</evidence>